<dbReference type="KEGG" id="mya:MORIYA_0340"/>
<dbReference type="Pfam" id="PF00072">
    <property type="entry name" value="Response_reg"/>
    <property type="match status" value="1"/>
</dbReference>
<feature type="domain" description="Response regulatory" evidence="10">
    <location>
        <begin position="4"/>
        <end position="118"/>
    </location>
</feature>
<dbReference type="GO" id="GO:0005829">
    <property type="term" value="C:cytosol"/>
    <property type="evidence" value="ECO:0007669"/>
    <property type="project" value="TreeGrafter"/>
</dbReference>
<dbReference type="CDD" id="cd00383">
    <property type="entry name" value="trans_reg_C"/>
    <property type="match status" value="1"/>
</dbReference>
<accession>A0A330LLU4</accession>
<dbReference type="GO" id="GO:0032993">
    <property type="term" value="C:protein-DNA complex"/>
    <property type="evidence" value="ECO:0007669"/>
    <property type="project" value="TreeGrafter"/>
</dbReference>
<feature type="domain" description="OmpR/PhoB-type" evidence="11">
    <location>
        <begin position="131"/>
        <end position="230"/>
    </location>
</feature>
<dbReference type="PANTHER" id="PTHR48111">
    <property type="entry name" value="REGULATOR OF RPOS"/>
    <property type="match status" value="1"/>
</dbReference>
<dbReference type="EMBL" id="LS483250">
    <property type="protein sequence ID" value="SQD76818.1"/>
    <property type="molecule type" value="Genomic_DNA"/>
</dbReference>
<reference evidence="13" key="1">
    <citation type="submission" date="2018-05" db="EMBL/GenBank/DDBJ databases">
        <authorList>
            <person name="Cea G.-C."/>
            <person name="William W."/>
        </authorList>
    </citation>
    <scope>NUCLEOTIDE SEQUENCE [LARGE SCALE GENOMIC DNA]</scope>
    <source>
        <strain evidence="13">DB21MT 5</strain>
    </source>
</reference>
<feature type="DNA-binding region" description="OmpR/PhoB-type" evidence="9">
    <location>
        <begin position="131"/>
        <end position="230"/>
    </location>
</feature>
<dbReference type="InterPro" id="IPR011006">
    <property type="entry name" value="CheY-like_superfamily"/>
</dbReference>
<proteinExistence type="predicted"/>
<feature type="modified residue" description="4-aspartylphosphate" evidence="8">
    <location>
        <position position="53"/>
    </location>
</feature>
<keyword evidence="5 9" id="KW-0238">DNA-binding</keyword>
<dbReference type="InterPro" id="IPR016032">
    <property type="entry name" value="Sig_transdc_resp-reg_C-effctor"/>
</dbReference>
<evidence type="ECO:0000256" key="4">
    <source>
        <dbReference type="ARBA" id="ARBA00023015"/>
    </source>
</evidence>
<dbReference type="SMART" id="SM00448">
    <property type="entry name" value="REC"/>
    <property type="match status" value="1"/>
</dbReference>
<keyword evidence="13" id="KW-1185">Reference proteome</keyword>
<dbReference type="InterPro" id="IPR039420">
    <property type="entry name" value="WalR-like"/>
</dbReference>
<evidence type="ECO:0000259" key="10">
    <source>
        <dbReference type="PROSITE" id="PS50110"/>
    </source>
</evidence>
<evidence type="ECO:0000256" key="6">
    <source>
        <dbReference type="ARBA" id="ARBA00023163"/>
    </source>
</evidence>
<evidence type="ECO:0000256" key="5">
    <source>
        <dbReference type="ARBA" id="ARBA00023125"/>
    </source>
</evidence>
<keyword evidence="3" id="KW-0902">Two-component regulatory system</keyword>
<dbReference type="AlphaFoldDB" id="A0A330LLU4"/>
<sequence length="234" mass="26754">MDTHVLVVEDQQDIANLIRINLEMIGKKVTCCHNAKDAFQQLRDNVFQLILLDLNLPDMDGLDICKKIRINDAIVPIMILTARTEELDRVQGLEAGADDYLAKPFSVLELQARVKALLRRSNVQATNNIEPEQIRIADLIIDQATHSVYRNKKLITLTSTEFSLLAFLAKSPGRVYSREQLLAEVWDYHNDCYEHTVNSHMNRLRNKIEPNPAKPTYIKTVWGVGYKLEVNDVT</sequence>
<dbReference type="Gene3D" id="6.10.250.690">
    <property type="match status" value="1"/>
</dbReference>
<evidence type="ECO:0000256" key="3">
    <source>
        <dbReference type="ARBA" id="ARBA00023012"/>
    </source>
</evidence>
<dbReference type="GO" id="GO:0000156">
    <property type="term" value="F:phosphorelay response regulator activity"/>
    <property type="evidence" value="ECO:0007669"/>
    <property type="project" value="TreeGrafter"/>
</dbReference>
<dbReference type="RefSeq" id="WP_112712140.1">
    <property type="nucleotide sequence ID" value="NZ_LS483250.1"/>
</dbReference>
<comment type="function">
    <text evidence="7">This protein is a positive regulator for the phosphate regulon. Transcription of this operon is positively regulated by PhoB and PhoR when phosphate is limited.</text>
</comment>
<protein>
    <recommendedName>
        <fullName evidence="1">Phosphate regulon transcriptional regulatory protein PhoB</fullName>
    </recommendedName>
</protein>
<evidence type="ECO:0000256" key="2">
    <source>
        <dbReference type="ARBA" id="ARBA00022553"/>
    </source>
</evidence>
<keyword evidence="6" id="KW-0804">Transcription</keyword>
<dbReference type="PROSITE" id="PS51755">
    <property type="entry name" value="OMPR_PHOB"/>
    <property type="match status" value="1"/>
</dbReference>
<dbReference type="SMART" id="SM00862">
    <property type="entry name" value="Trans_reg_C"/>
    <property type="match status" value="1"/>
</dbReference>
<dbReference type="InterPro" id="IPR036388">
    <property type="entry name" value="WH-like_DNA-bd_sf"/>
</dbReference>
<dbReference type="Pfam" id="PF00486">
    <property type="entry name" value="Trans_reg_C"/>
    <property type="match status" value="1"/>
</dbReference>
<evidence type="ECO:0000256" key="8">
    <source>
        <dbReference type="PROSITE-ProRule" id="PRU00169"/>
    </source>
</evidence>
<evidence type="ECO:0000256" key="9">
    <source>
        <dbReference type="PROSITE-ProRule" id="PRU01091"/>
    </source>
</evidence>
<dbReference type="PROSITE" id="PS50110">
    <property type="entry name" value="RESPONSE_REGULATORY"/>
    <property type="match status" value="1"/>
</dbReference>
<dbReference type="InterPro" id="IPR001789">
    <property type="entry name" value="Sig_transdc_resp-reg_receiver"/>
</dbReference>
<dbReference type="OrthoDB" id="9802426at2"/>
<keyword evidence="2 8" id="KW-0597">Phosphoprotein</keyword>
<organism evidence="12 13">
    <name type="scientific">Moritella yayanosii</name>
    <dbReference type="NCBI Taxonomy" id="69539"/>
    <lineage>
        <taxon>Bacteria</taxon>
        <taxon>Pseudomonadati</taxon>
        <taxon>Pseudomonadota</taxon>
        <taxon>Gammaproteobacteria</taxon>
        <taxon>Alteromonadales</taxon>
        <taxon>Moritellaceae</taxon>
        <taxon>Moritella</taxon>
    </lineage>
</organism>
<evidence type="ECO:0000313" key="13">
    <source>
        <dbReference type="Proteomes" id="UP000250163"/>
    </source>
</evidence>
<evidence type="ECO:0000259" key="11">
    <source>
        <dbReference type="PROSITE" id="PS51755"/>
    </source>
</evidence>
<dbReference type="PANTHER" id="PTHR48111:SF1">
    <property type="entry name" value="TWO-COMPONENT RESPONSE REGULATOR ORR33"/>
    <property type="match status" value="1"/>
</dbReference>
<gene>
    <name evidence="12" type="primary">phoP</name>
    <name evidence="12" type="ORF">MORIYA_0340</name>
</gene>
<evidence type="ECO:0000256" key="7">
    <source>
        <dbReference type="ARBA" id="ARBA00024735"/>
    </source>
</evidence>
<dbReference type="Proteomes" id="UP000250163">
    <property type="component" value="Chromosome MORIYA"/>
</dbReference>
<name>A0A330LLU4_9GAMM</name>
<dbReference type="Gene3D" id="1.10.10.10">
    <property type="entry name" value="Winged helix-like DNA-binding domain superfamily/Winged helix DNA-binding domain"/>
    <property type="match status" value="1"/>
</dbReference>
<keyword evidence="4" id="KW-0805">Transcription regulation</keyword>
<dbReference type="FunFam" id="1.10.10.10:FF:000018">
    <property type="entry name" value="DNA-binding response regulator ResD"/>
    <property type="match status" value="1"/>
</dbReference>
<dbReference type="InterPro" id="IPR001867">
    <property type="entry name" value="OmpR/PhoB-type_DNA-bd"/>
</dbReference>
<evidence type="ECO:0000256" key="1">
    <source>
        <dbReference type="ARBA" id="ARBA00013332"/>
    </source>
</evidence>
<dbReference type="SUPFAM" id="SSF46894">
    <property type="entry name" value="C-terminal effector domain of the bipartite response regulators"/>
    <property type="match status" value="1"/>
</dbReference>
<dbReference type="GO" id="GO:0006355">
    <property type="term" value="P:regulation of DNA-templated transcription"/>
    <property type="evidence" value="ECO:0007669"/>
    <property type="project" value="InterPro"/>
</dbReference>
<dbReference type="GO" id="GO:0000976">
    <property type="term" value="F:transcription cis-regulatory region binding"/>
    <property type="evidence" value="ECO:0007669"/>
    <property type="project" value="TreeGrafter"/>
</dbReference>
<dbReference type="SUPFAM" id="SSF52172">
    <property type="entry name" value="CheY-like"/>
    <property type="match status" value="1"/>
</dbReference>
<dbReference type="Gene3D" id="3.40.50.2300">
    <property type="match status" value="1"/>
</dbReference>
<evidence type="ECO:0000313" key="12">
    <source>
        <dbReference type="EMBL" id="SQD76818.1"/>
    </source>
</evidence>